<evidence type="ECO:0008006" key="4">
    <source>
        <dbReference type="Google" id="ProtNLM"/>
    </source>
</evidence>
<feature type="region of interest" description="Disordered" evidence="1">
    <location>
        <begin position="87"/>
        <end position="116"/>
    </location>
</feature>
<dbReference type="AlphaFoldDB" id="A0A8X8WMR6"/>
<dbReference type="PANTHER" id="PTHR11439">
    <property type="entry name" value="GAG-POL-RELATED RETROTRANSPOSON"/>
    <property type="match status" value="1"/>
</dbReference>
<dbReference type="CDD" id="cd09272">
    <property type="entry name" value="RNase_HI_RT_Ty1"/>
    <property type="match status" value="1"/>
</dbReference>
<reference evidence="2" key="1">
    <citation type="submission" date="2018-01" db="EMBL/GenBank/DDBJ databases">
        <authorList>
            <person name="Mao J.F."/>
        </authorList>
    </citation>
    <scope>NUCLEOTIDE SEQUENCE</scope>
    <source>
        <strain evidence="2">Huo1</strain>
        <tissue evidence="2">Leaf</tissue>
    </source>
</reference>
<sequence length="385" mass="42574">MSHMHVPKYLWSDVVLTACFLINRMPSSVLHGDIPFSCLRPDKPLYHIPPRIFGCTCFVHDLTPGLDKLSPRSIKCVYTRRHRPATATEAPETVPTVSCPLPQSSSPLASEDPPPSDELPIAICKVISTSYQEALKHPLWRAAMDEEMRALLSCGTWILVHAPDSVDIVSCPSGIVILIVYVDDILISGSDVRGIEETKKYLQQHFVINDLYLLKETGLLGAKPVDTPMEVDPSVWDDSGEVLEDKVKYRSLVGKLIYLTVTRPDISFVVGLVSRFLDKPKQVHWDAAIRILQYVKKYPGNGLLFKKNGHLKIEGYSDADYAGSKSDRNSTSGCCTYLGGNLVTRRSKKQHTVARSSAEAECIAMAHTATEMIGVKNLLGELGSK</sequence>
<dbReference type="SUPFAM" id="SSF56672">
    <property type="entry name" value="DNA/RNA polymerases"/>
    <property type="match status" value="1"/>
</dbReference>
<gene>
    <name evidence="2" type="ORF">SASPL_143815</name>
</gene>
<accession>A0A8X8WMR6</accession>
<protein>
    <recommendedName>
        <fullName evidence="4">Reverse transcriptase Ty1/copia-type domain-containing protein</fullName>
    </recommendedName>
</protein>
<keyword evidence="3" id="KW-1185">Reference proteome</keyword>
<feature type="compositionally biased region" description="Low complexity" evidence="1">
    <location>
        <begin position="87"/>
        <end position="97"/>
    </location>
</feature>
<dbReference type="EMBL" id="PNBA02000016">
    <property type="protein sequence ID" value="KAG6397645.1"/>
    <property type="molecule type" value="Genomic_DNA"/>
</dbReference>
<dbReference type="Proteomes" id="UP000298416">
    <property type="component" value="Unassembled WGS sequence"/>
</dbReference>
<dbReference type="PANTHER" id="PTHR11439:SF484">
    <property type="entry name" value="REVERSE TRANSCRIPTASE TY1_COPIA-TYPE DOMAIN-CONTAINING PROTEIN"/>
    <property type="match status" value="1"/>
</dbReference>
<name>A0A8X8WMR6_SALSN</name>
<evidence type="ECO:0000256" key="1">
    <source>
        <dbReference type="SAM" id="MobiDB-lite"/>
    </source>
</evidence>
<evidence type="ECO:0000313" key="2">
    <source>
        <dbReference type="EMBL" id="KAG6397645.1"/>
    </source>
</evidence>
<reference evidence="2" key="2">
    <citation type="submission" date="2020-08" db="EMBL/GenBank/DDBJ databases">
        <title>Plant Genome Project.</title>
        <authorList>
            <person name="Zhang R.-G."/>
        </authorList>
    </citation>
    <scope>NUCLEOTIDE SEQUENCE</scope>
    <source>
        <strain evidence="2">Huo1</strain>
        <tissue evidence="2">Leaf</tissue>
    </source>
</reference>
<evidence type="ECO:0000313" key="3">
    <source>
        <dbReference type="Proteomes" id="UP000298416"/>
    </source>
</evidence>
<proteinExistence type="predicted"/>
<comment type="caution">
    <text evidence="2">The sequence shown here is derived from an EMBL/GenBank/DDBJ whole genome shotgun (WGS) entry which is preliminary data.</text>
</comment>
<organism evidence="2">
    <name type="scientific">Salvia splendens</name>
    <name type="common">Scarlet sage</name>
    <dbReference type="NCBI Taxonomy" id="180675"/>
    <lineage>
        <taxon>Eukaryota</taxon>
        <taxon>Viridiplantae</taxon>
        <taxon>Streptophyta</taxon>
        <taxon>Embryophyta</taxon>
        <taxon>Tracheophyta</taxon>
        <taxon>Spermatophyta</taxon>
        <taxon>Magnoliopsida</taxon>
        <taxon>eudicotyledons</taxon>
        <taxon>Gunneridae</taxon>
        <taxon>Pentapetalae</taxon>
        <taxon>asterids</taxon>
        <taxon>lamiids</taxon>
        <taxon>Lamiales</taxon>
        <taxon>Lamiaceae</taxon>
        <taxon>Nepetoideae</taxon>
        <taxon>Mentheae</taxon>
        <taxon>Salviinae</taxon>
        <taxon>Salvia</taxon>
        <taxon>Salvia subgen. Calosphace</taxon>
        <taxon>core Calosphace</taxon>
    </lineage>
</organism>
<dbReference type="InterPro" id="IPR043502">
    <property type="entry name" value="DNA/RNA_pol_sf"/>
</dbReference>